<organism evidence="2 3">
    <name type="scientific">Megalurothrips usitatus</name>
    <name type="common">bean blossom thrips</name>
    <dbReference type="NCBI Taxonomy" id="439358"/>
    <lineage>
        <taxon>Eukaryota</taxon>
        <taxon>Metazoa</taxon>
        <taxon>Ecdysozoa</taxon>
        <taxon>Arthropoda</taxon>
        <taxon>Hexapoda</taxon>
        <taxon>Insecta</taxon>
        <taxon>Pterygota</taxon>
        <taxon>Neoptera</taxon>
        <taxon>Paraneoptera</taxon>
        <taxon>Thysanoptera</taxon>
        <taxon>Terebrantia</taxon>
        <taxon>Thripoidea</taxon>
        <taxon>Thripidae</taxon>
        <taxon>Megalurothrips</taxon>
    </lineage>
</organism>
<name>A0AAV7X674_9NEOP</name>
<keyword evidence="1" id="KW-0472">Membrane</keyword>
<feature type="transmembrane region" description="Helical" evidence="1">
    <location>
        <begin position="111"/>
        <end position="131"/>
    </location>
</feature>
<gene>
    <name evidence="2" type="ORF">ONE63_004522</name>
</gene>
<evidence type="ECO:0000313" key="3">
    <source>
        <dbReference type="Proteomes" id="UP001075354"/>
    </source>
</evidence>
<reference evidence="2" key="1">
    <citation type="submission" date="2022-12" db="EMBL/GenBank/DDBJ databases">
        <title>Chromosome-level genome assembly of the bean flower thrips Megalurothrips usitatus.</title>
        <authorList>
            <person name="Ma L."/>
            <person name="Liu Q."/>
            <person name="Li H."/>
            <person name="Cai W."/>
        </authorList>
    </citation>
    <scope>NUCLEOTIDE SEQUENCE</scope>
    <source>
        <strain evidence="2">Cailab_2022a</strain>
    </source>
</reference>
<dbReference type="Proteomes" id="UP001075354">
    <property type="component" value="Chromosome 15"/>
</dbReference>
<dbReference type="EMBL" id="JAPTSV010000015">
    <property type="protein sequence ID" value="KAJ1520323.1"/>
    <property type="molecule type" value="Genomic_DNA"/>
</dbReference>
<accession>A0AAV7X674</accession>
<keyword evidence="1" id="KW-1133">Transmembrane helix</keyword>
<sequence length="232" mass="26491">MAADLRRDCREALDQDKKTMLRFAEARDCLQLTSKVEVASQDCHTEAERHAAERWRGLRVRHQLLRDMYLASNALHGWQLLSFAACNAMDFTVYGLLLLREAVRASGMTKMMVFHTLSFFCSVLGLVTYSLVEKWARVEVNVVMSQGHCHLTIILWFSLPGNVMGTVAVIAPRLDLELLKTLASSNELHLKAALQKMCKHLWYLSETMPLALFDKDVSLSDKRDLVQDMRFT</sequence>
<keyword evidence="3" id="KW-1185">Reference proteome</keyword>
<evidence type="ECO:0000313" key="2">
    <source>
        <dbReference type="EMBL" id="KAJ1520323.1"/>
    </source>
</evidence>
<feature type="transmembrane region" description="Helical" evidence="1">
    <location>
        <begin position="151"/>
        <end position="171"/>
    </location>
</feature>
<comment type="caution">
    <text evidence="2">The sequence shown here is derived from an EMBL/GenBank/DDBJ whole genome shotgun (WGS) entry which is preliminary data.</text>
</comment>
<proteinExistence type="predicted"/>
<protein>
    <submittedName>
        <fullName evidence="2">Uncharacterized protein</fullName>
    </submittedName>
</protein>
<keyword evidence="1" id="KW-0812">Transmembrane</keyword>
<feature type="transmembrane region" description="Helical" evidence="1">
    <location>
        <begin position="78"/>
        <end position="99"/>
    </location>
</feature>
<evidence type="ECO:0000256" key="1">
    <source>
        <dbReference type="SAM" id="Phobius"/>
    </source>
</evidence>
<dbReference type="AlphaFoldDB" id="A0AAV7X674"/>